<evidence type="ECO:0000313" key="2">
    <source>
        <dbReference type="Proteomes" id="UP001058120"/>
    </source>
</evidence>
<dbReference type="Gene3D" id="3.40.630.30">
    <property type="match status" value="1"/>
</dbReference>
<dbReference type="SUPFAM" id="SSF55729">
    <property type="entry name" value="Acyl-CoA N-acyltransferases (Nat)"/>
    <property type="match status" value="1"/>
</dbReference>
<organism evidence="1 2">
    <name type="scientific">Taurinivorans muris</name>
    <dbReference type="NCBI Taxonomy" id="2787751"/>
    <lineage>
        <taxon>Bacteria</taxon>
        <taxon>Pseudomonadati</taxon>
        <taxon>Thermodesulfobacteriota</taxon>
        <taxon>Desulfovibrionia</taxon>
        <taxon>Desulfovibrionales</taxon>
        <taxon>Desulfovibrionaceae</taxon>
        <taxon>Taurinivorans</taxon>
    </lineage>
</organism>
<sequence length="108" mass="12655">MLITIRREAEQDYFTAENCCRNAFWNVYTQGCYEHFLIHSMRTHKDFIPELSFVLEYGKKIIGGIFYTRSNIIRSDSPSVPAITFAPVFIELKFQRQGFGKKLILHSI</sequence>
<dbReference type="RefSeq" id="WP_334314634.1">
    <property type="nucleotide sequence ID" value="NZ_CP065938.1"/>
</dbReference>
<evidence type="ECO:0008006" key="3">
    <source>
        <dbReference type="Google" id="ProtNLM"/>
    </source>
</evidence>
<protein>
    <recommendedName>
        <fullName evidence="3">N-acetyltransferase domain-containing protein</fullName>
    </recommendedName>
</protein>
<dbReference type="InterPro" id="IPR016181">
    <property type="entry name" value="Acyl_CoA_acyltransferase"/>
</dbReference>
<gene>
    <name evidence="1" type="ORF">JBF11_06225</name>
</gene>
<proteinExistence type="predicted"/>
<reference evidence="1" key="1">
    <citation type="submission" date="2020-12" db="EMBL/GenBank/DDBJ databases">
        <title>Taurinivorans muris gen. nov., sp. nov., fundamental and realized metabolic niche of a ubiquitous sulfidogenic bacterium in the murine intestine.</title>
        <authorList>
            <person name="Ye H."/>
            <person name="Hanson B.T."/>
            <person name="Loy A."/>
        </authorList>
    </citation>
    <scope>NUCLEOTIDE SEQUENCE</scope>
    <source>
        <strain evidence="1">LT0009</strain>
    </source>
</reference>
<name>A0ABY5XYU9_9BACT</name>
<dbReference type="Proteomes" id="UP001058120">
    <property type="component" value="Chromosome"/>
</dbReference>
<dbReference type="EMBL" id="CP065938">
    <property type="protein sequence ID" value="UWX05072.1"/>
    <property type="molecule type" value="Genomic_DNA"/>
</dbReference>
<keyword evidence="2" id="KW-1185">Reference proteome</keyword>
<evidence type="ECO:0000313" key="1">
    <source>
        <dbReference type="EMBL" id="UWX05072.1"/>
    </source>
</evidence>
<accession>A0ABY5XYU9</accession>